<keyword evidence="2" id="KW-1185">Reference proteome</keyword>
<organism evidence="1 2">
    <name type="scientific">Glycomyces rhizosphaerae</name>
    <dbReference type="NCBI Taxonomy" id="2054422"/>
    <lineage>
        <taxon>Bacteria</taxon>
        <taxon>Bacillati</taxon>
        <taxon>Actinomycetota</taxon>
        <taxon>Actinomycetes</taxon>
        <taxon>Glycomycetales</taxon>
        <taxon>Glycomycetaceae</taxon>
        <taxon>Glycomyces</taxon>
    </lineage>
</organism>
<accession>A0ABV7Q7N8</accession>
<reference evidence="2" key="1">
    <citation type="journal article" date="2019" name="Int. J. Syst. Evol. Microbiol.">
        <title>The Global Catalogue of Microorganisms (GCM) 10K type strain sequencing project: providing services to taxonomists for standard genome sequencing and annotation.</title>
        <authorList>
            <consortium name="The Broad Institute Genomics Platform"/>
            <consortium name="The Broad Institute Genome Sequencing Center for Infectious Disease"/>
            <person name="Wu L."/>
            <person name="Ma J."/>
        </authorList>
    </citation>
    <scope>NUCLEOTIDE SEQUENCE [LARGE SCALE GENOMIC DNA]</scope>
    <source>
        <strain evidence="2">CGMCC 4.7396</strain>
    </source>
</reference>
<dbReference type="Proteomes" id="UP001595712">
    <property type="component" value="Unassembled WGS sequence"/>
</dbReference>
<evidence type="ECO:0000313" key="2">
    <source>
        <dbReference type="Proteomes" id="UP001595712"/>
    </source>
</evidence>
<protein>
    <recommendedName>
        <fullName evidence="3">YbaB/EbfC DNA-binding family protein</fullName>
    </recommendedName>
</protein>
<proteinExistence type="predicted"/>
<dbReference type="RefSeq" id="WP_387980719.1">
    <property type="nucleotide sequence ID" value="NZ_JBHRWO010000021.1"/>
</dbReference>
<evidence type="ECO:0008006" key="3">
    <source>
        <dbReference type="Google" id="ProtNLM"/>
    </source>
</evidence>
<evidence type="ECO:0000313" key="1">
    <source>
        <dbReference type="EMBL" id="MFC3495847.1"/>
    </source>
</evidence>
<name>A0ABV7Q7N8_9ACTN</name>
<gene>
    <name evidence="1" type="ORF">ACFO8M_25485</name>
</gene>
<sequence>MLTVVQGDSPTDAKVGLIEALLASAVRDEGDCAALHDVSVTISAKWPPEPPSDAALRSPFEALARQADDPLATVRVAADGDSWACLTLRDNTIAATTATVSGEALTSIEALWQQILLLGRSLGDADQPIRRVDATMHFQTMRLKDSQRTEAERLVQGWEPDRTL</sequence>
<dbReference type="EMBL" id="JBHRWO010000021">
    <property type="protein sequence ID" value="MFC3495847.1"/>
    <property type="molecule type" value="Genomic_DNA"/>
</dbReference>
<comment type="caution">
    <text evidence="1">The sequence shown here is derived from an EMBL/GenBank/DDBJ whole genome shotgun (WGS) entry which is preliminary data.</text>
</comment>